<sequence length="773" mass="87335">GAPFHYLLFSWLATGSMLMAIITPKGLLFNRVNQWVNSSWAQPGEENSMLIKAAARVPSRYAVYGEVNELLKADGGSEVPTGLVPDVGTVYRVYIMPGRPRVQYDPVESIGLYLPEHLTTVRGVYRNSGSPEAWKRIGDRGSVLGGTGWLTRAMHTSTSPLKGTSQGLSRETMPMGIAKLDKLLKEGLNKPDEVYKNIRPIISDPEFLMYAYSLIKSKPGNMTPGTNKETLDGITSETFKVMGREIGSGAYKFRPNRRIEIPKAKGGIRPLSIASPRDKIVQMAMKIILEAIFEPHMSDFSHGFRPNRSTHTALYQLRGIFHEVSWFIEADITKCFDTLPQDLIIKEVEKRIKDQVFLDLIHKCFNAGYIENNFKIPSAGTPQGSIISPILCNILLTVMDEWLMEYSERFSVGTRRRANPVYTKLVRGINKASLLNQKINIRAQIHRDKKRSLLGNDPNFKRMRFVRYADDFIIGVIGSYQDSCKIKQDLTNFLKDRLRVELSQDKTLITSATKDKAHFLGFDIAITPYEKRQLMWVKRADGSTRLVAQTSRPQILAPITKIVAKLGDKGFCRHGRNGTPMRVGKFVYLPLPLIIDKYLSLGRGLLNYYSCADNLTRLEARITYILKYSCILTFASKMRLYTMKKVIKKFGYNLIVKQEVKGQVKEVARFEDGMLSPSSKSFKLSGMKDYDPLSVIDLAVTAIPRTRKLFEGQCSVCGSNNKLEVHHIKHLNKGAKGHDYLTSLQIRMNRKQILLCQECHNKVHQGRHIGSGL</sequence>
<dbReference type="RefSeq" id="YP_003434263.1">
    <property type="nucleotide sequence ID" value="NC_013839.1"/>
</dbReference>
<dbReference type="GO" id="GO:0006315">
    <property type="term" value="P:homing of group II introns"/>
    <property type="evidence" value="ECO:0007669"/>
    <property type="project" value="TreeGrafter"/>
</dbReference>
<dbReference type="InterPro" id="IPR000477">
    <property type="entry name" value="RT_dom"/>
</dbReference>
<dbReference type="GO" id="GO:0005739">
    <property type="term" value="C:mitochondrion"/>
    <property type="evidence" value="ECO:0007669"/>
    <property type="project" value="TreeGrafter"/>
</dbReference>
<dbReference type="GO" id="GO:0003964">
    <property type="term" value="F:RNA-directed DNA polymerase activity"/>
    <property type="evidence" value="ECO:0007669"/>
    <property type="project" value="TreeGrafter"/>
</dbReference>
<dbReference type="CDD" id="cd00085">
    <property type="entry name" value="HNHc"/>
    <property type="match status" value="1"/>
</dbReference>
<protein>
    <submittedName>
        <fullName evidence="2">Uncharacterized protein orf2</fullName>
    </submittedName>
</protein>
<name>D2CJC8_9ASCO</name>
<feature type="non-terminal residue" evidence="2">
    <location>
        <position position="1"/>
    </location>
</feature>
<geneLocation type="mitochondrion" evidence="2"/>
<evidence type="ECO:0000259" key="1">
    <source>
        <dbReference type="PROSITE" id="PS50878"/>
    </source>
</evidence>
<dbReference type="PANTHER" id="PTHR33642:SF4">
    <property type="entry name" value="COX1_OXI3 INTRON 1 PROTEIN-RELATED"/>
    <property type="match status" value="1"/>
</dbReference>
<organism evidence="2">
    <name type="scientific">Candida sojae</name>
    <dbReference type="NCBI Taxonomy" id="52253"/>
    <lineage>
        <taxon>Eukaryota</taxon>
        <taxon>Fungi</taxon>
        <taxon>Dikarya</taxon>
        <taxon>Ascomycota</taxon>
        <taxon>Saccharomycotina</taxon>
        <taxon>Pichiomycetes</taxon>
        <taxon>Debaryomycetaceae</taxon>
        <taxon>Candida/Lodderomyces clade</taxon>
        <taxon>Candida</taxon>
    </lineage>
</organism>
<dbReference type="InterPro" id="IPR024937">
    <property type="entry name" value="Domain_X"/>
</dbReference>
<dbReference type="InterPro" id="IPR049030">
    <property type="entry name" value="AI2M-like_HNH"/>
</dbReference>
<dbReference type="PROSITE" id="PS50878">
    <property type="entry name" value="RT_POL"/>
    <property type="match status" value="1"/>
</dbReference>
<dbReference type="EMBL" id="EF468347">
    <property type="protein sequence ID" value="ABO27130.1"/>
    <property type="molecule type" value="Genomic_DNA"/>
</dbReference>
<dbReference type="GeneID" id="8774848"/>
<dbReference type="SUPFAM" id="SSF56672">
    <property type="entry name" value="DNA/RNA polymerases"/>
    <property type="match status" value="1"/>
</dbReference>
<keyword evidence="2" id="KW-0496">Mitochondrion</keyword>
<feature type="domain" description="Reverse transcriptase" evidence="1">
    <location>
        <begin position="242"/>
        <end position="524"/>
    </location>
</feature>
<dbReference type="CDD" id="cd01651">
    <property type="entry name" value="RT_G2_intron"/>
    <property type="match status" value="1"/>
</dbReference>
<evidence type="ECO:0000313" key="2">
    <source>
        <dbReference type="EMBL" id="ABO27130.1"/>
    </source>
</evidence>
<gene>
    <name evidence="2" type="primary">orf2</name>
</gene>
<proteinExistence type="predicted"/>
<dbReference type="Pfam" id="PF00078">
    <property type="entry name" value="RVT_1"/>
    <property type="match status" value="1"/>
</dbReference>
<reference evidence="2" key="1">
    <citation type="submission" date="2007-03" db="EMBL/GenBank/DDBJ databases">
        <title>Complete mtDNA sequence of the yeast Candida sojae.</title>
        <authorList>
            <person name="Valach M."/>
            <person name="Pfeiffer I."/>
            <person name="Nosek J."/>
        </authorList>
    </citation>
    <scope>NUCLEOTIDE SEQUENCE</scope>
    <source>
        <strain evidence="2">CBS 7871</strain>
    </source>
</reference>
<dbReference type="InterPro" id="IPR043502">
    <property type="entry name" value="DNA/RNA_pol_sf"/>
</dbReference>
<dbReference type="GO" id="GO:0090615">
    <property type="term" value="P:mitochondrial mRNA processing"/>
    <property type="evidence" value="ECO:0007669"/>
    <property type="project" value="TreeGrafter"/>
</dbReference>
<dbReference type="PANTHER" id="PTHR33642">
    <property type="entry name" value="COX1/OXI3 INTRON 1 PROTEIN-RELATED"/>
    <property type="match status" value="1"/>
</dbReference>
<accession>D2CJC8</accession>
<dbReference type="Pfam" id="PF01348">
    <property type="entry name" value="Intron_maturas2"/>
    <property type="match status" value="1"/>
</dbReference>
<dbReference type="SMART" id="SM00507">
    <property type="entry name" value="HNHc"/>
    <property type="match status" value="1"/>
</dbReference>
<dbReference type="AlphaFoldDB" id="D2CJC8"/>
<dbReference type="InterPro" id="IPR003615">
    <property type="entry name" value="HNH_nuc"/>
</dbReference>
<dbReference type="Pfam" id="PF21368">
    <property type="entry name" value="AI2M-like_HNH"/>
    <property type="match status" value="1"/>
</dbReference>